<evidence type="ECO:0000256" key="1">
    <source>
        <dbReference type="SAM" id="Phobius"/>
    </source>
</evidence>
<feature type="transmembrane region" description="Helical" evidence="1">
    <location>
        <begin position="62"/>
        <end position="83"/>
    </location>
</feature>
<dbReference type="EMBL" id="JARJCM010000004">
    <property type="protein sequence ID" value="KAJ7045919.1"/>
    <property type="molecule type" value="Genomic_DNA"/>
</dbReference>
<dbReference type="PANTHER" id="PTHR40465:SF1">
    <property type="entry name" value="DUF6534 DOMAIN-CONTAINING PROTEIN"/>
    <property type="match status" value="1"/>
</dbReference>
<dbReference type="Pfam" id="PF20152">
    <property type="entry name" value="DUF6534"/>
    <property type="match status" value="1"/>
</dbReference>
<reference evidence="3" key="1">
    <citation type="submission" date="2023-03" db="EMBL/GenBank/DDBJ databases">
        <title>Massive genome expansion in bonnet fungi (Mycena s.s.) driven by repeated elements and novel gene families across ecological guilds.</title>
        <authorList>
            <consortium name="Lawrence Berkeley National Laboratory"/>
            <person name="Harder C.B."/>
            <person name="Miyauchi S."/>
            <person name="Viragh M."/>
            <person name="Kuo A."/>
            <person name="Thoen E."/>
            <person name="Andreopoulos B."/>
            <person name="Lu D."/>
            <person name="Skrede I."/>
            <person name="Drula E."/>
            <person name="Henrissat B."/>
            <person name="Morin E."/>
            <person name="Kohler A."/>
            <person name="Barry K."/>
            <person name="LaButti K."/>
            <person name="Morin E."/>
            <person name="Salamov A."/>
            <person name="Lipzen A."/>
            <person name="Mereny Z."/>
            <person name="Hegedus B."/>
            <person name="Baldrian P."/>
            <person name="Stursova M."/>
            <person name="Weitz H."/>
            <person name="Taylor A."/>
            <person name="Grigoriev I.V."/>
            <person name="Nagy L.G."/>
            <person name="Martin F."/>
            <person name="Kauserud H."/>
        </authorList>
    </citation>
    <scope>NUCLEOTIDE SEQUENCE</scope>
    <source>
        <strain evidence="3">CBHHK200</strain>
    </source>
</reference>
<name>A0AAD6TG06_9AGAR</name>
<dbReference type="AlphaFoldDB" id="A0AAD6TG06"/>
<dbReference type="Proteomes" id="UP001218188">
    <property type="component" value="Unassembled WGS sequence"/>
</dbReference>
<comment type="caution">
    <text evidence="3">The sequence shown here is derived from an EMBL/GenBank/DDBJ whole genome shotgun (WGS) entry which is preliminary data.</text>
</comment>
<keyword evidence="4" id="KW-1185">Reference proteome</keyword>
<gene>
    <name evidence="3" type="ORF">C8F04DRAFT_1388466</name>
</gene>
<feature type="transmembrane region" description="Helical" evidence="1">
    <location>
        <begin position="104"/>
        <end position="125"/>
    </location>
</feature>
<evidence type="ECO:0000259" key="2">
    <source>
        <dbReference type="Pfam" id="PF20152"/>
    </source>
</evidence>
<keyword evidence="1" id="KW-0812">Transmembrane</keyword>
<dbReference type="InterPro" id="IPR045339">
    <property type="entry name" value="DUF6534"/>
</dbReference>
<accession>A0AAD6TG06</accession>
<evidence type="ECO:0000313" key="4">
    <source>
        <dbReference type="Proteomes" id="UP001218188"/>
    </source>
</evidence>
<sequence length="230" mass="25361">MSPAKGDMAPQPGLQARVPLMRELALMPKRPWCLIYTTTTTVLREASNIEAAASHMTPEVTLWIAASVACDILITLSLVWVFSRQKNKTNFARTNGIINKLIRYSVETGGITTFLAVLNMVFWLTCRQWNFYFIFFLLNGKMYSNALMAQLNARAPTFSGEQGGSSNGPVNSFWGDTNWPPIANAALSSRGGVHISRTTNVVGDADTIVMNDFVNDTRGKLSPDKAYTLT</sequence>
<protein>
    <recommendedName>
        <fullName evidence="2">DUF6534 domain-containing protein</fullName>
    </recommendedName>
</protein>
<keyword evidence="1" id="KW-0472">Membrane</keyword>
<proteinExistence type="predicted"/>
<keyword evidence="1" id="KW-1133">Transmembrane helix</keyword>
<evidence type="ECO:0000313" key="3">
    <source>
        <dbReference type="EMBL" id="KAJ7045919.1"/>
    </source>
</evidence>
<dbReference type="PANTHER" id="PTHR40465">
    <property type="entry name" value="CHROMOSOME 1, WHOLE GENOME SHOTGUN SEQUENCE"/>
    <property type="match status" value="1"/>
</dbReference>
<organism evidence="3 4">
    <name type="scientific">Mycena alexandri</name>
    <dbReference type="NCBI Taxonomy" id="1745969"/>
    <lineage>
        <taxon>Eukaryota</taxon>
        <taxon>Fungi</taxon>
        <taxon>Dikarya</taxon>
        <taxon>Basidiomycota</taxon>
        <taxon>Agaricomycotina</taxon>
        <taxon>Agaricomycetes</taxon>
        <taxon>Agaricomycetidae</taxon>
        <taxon>Agaricales</taxon>
        <taxon>Marasmiineae</taxon>
        <taxon>Mycenaceae</taxon>
        <taxon>Mycena</taxon>
    </lineage>
</organism>
<feature type="domain" description="DUF6534" evidence="2">
    <location>
        <begin position="67"/>
        <end position="155"/>
    </location>
</feature>